<evidence type="ECO:0000313" key="2">
    <source>
        <dbReference type="Proteomes" id="UP000515121"/>
    </source>
</evidence>
<gene>
    <name evidence="3" type="primary">LOC111312251</name>
</gene>
<dbReference type="GeneID" id="111312251"/>
<accession>A0A6P6AT53</accession>
<feature type="compositionally biased region" description="Basic and acidic residues" evidence="1">
    <location>
        <begin position="182"/>
        <end position="206"/>
    </location>
</feature>
<dbReference type="KEGG" id="dzi:111312251"/>
<name>A0A6P6AT53_DURZI</name>
<evidence type="ECO:0000256" key="1">
    <source>
        <dbReference type="SAM" id="MobiDB-lite"/>
    </source>
</evidence>
<proteinExistence type="predicted"/>
<dbReference type="PANTHER" id="PTHR34194:SF2">
    <property type="entry name" value="F14J8.16 PROTEIN"/>
    <property type="match status" value="1"/>
</dbReference>
<keyword evidence="2" id="KW-1185">Reference proteome</keyword>
<feature type="compositionally biased region" description="Basic and acidic residues" evidence="1">
    <location>
        <begin position="126"/>
        <end position="138"/>
    </location>
</feature>
<reference evidence="3" key="1">
    <citation type="submission" date="2025-08" db="UniProtKB">
        <authorList>
            <consortium name="RefSeq"/>
        </authorList>
    </citation>
    <scope>IDENTIFICATION</scope>
    <source>
        <tissue evidence="3">Fruit stalk</tissue>
    </source>
</reference>
<dbReference type="Proteomes" id="UP000515121">
    <property type="component" value="Unplaced"/>
</dbReference>
<dbReference type="OrthoDB" id="298344at2759"/>
<feature type="compositionally biased region" description="Basic residues" evidence="1">
    <location>
        <begin position="139"/>
        <end position="149"/>
    </location>
</feature>
<feature type="region of interest" description="Disordered" evidence="1">
    <location>
        <begin position="126"/>
        <end position="219"/>
    </location>
</feature>
<feature type="compositionally biased region" description="Basic and acidic residues" evidence="1">
    <location>
        <begin position="161"/>
        <end position="175"/>
    </location>
</feature>
<dbReference type="RefSeq" id="XP_022768074.1">
    <property type="nucleotide sequence ID" value="XM_022912339.1"/>
</dbReference>
<organism evidence="2 3">
    <name type="scientific">Durio zibethinus</name>
    <name type="common">Durian</name>
    <dbReference type="NCBI Taxonomy" id="66656"/>
    <lineage>
        <taxon>Eukaryota</taxon>
        <taxon>Viridiplantae</taxon>
        <taxon>Streptophyta</taxon>
        <taxon>Embryophyta</taxon>
        <taxon>Tracheophyta</taxon>
        <taxon>Spermatophyta</taxon>
        <taxon>Magnoliopsida</taxon>
        <taxon>eudicotyledons</taxon>
        <taxon>Gunneridae</taxon>
        <taxon>Pentapetalae</taxon>
        <taxon>rosids</taxon>
        <taxon>malvids</taxon>
        <taxon>Malvales</taxon>
        <taxon>Malvaceae</taxon>
        <taxon>Helicteroideae</taxon>
        <taxon>Durio</taxon>
    </lineage>
</organism>
<dbReference type="PANTHER" id="PTHR34194">
    <property type="entry name" value="F14J8.16 PROTEIN"/>
    <property type="match status" value="1"/>
</dbReference>
<sequence>MGKLKNVTCYDEVAEMLEDLRLDSLKNCGMLESFRPSYGSNSKGGEKEIIENCKEIDMEEYSRYEMFLSDPEQFGYLHDDDDEEDMKNDPEYKIFYENIKEDEDGESYLVEIPMSSGISLILKYEEKEEGSSGNVDRKRNFKSHSKRVKVKDPENLGGFSRKADTETPKTVKKTSEIGNEGSKNKLRDVPGEERKSPVDEKEVKEEADVDSVPYKSSGEPSKKMNWVMMDSLEKPGKNMELSYESDHTSIHLKNDGSCSDLEIFVLDNMPFHEGDISPFVPSKCYQSLHGEESWDGIRTSSQSQFREKLMDLLKIPYDRQEFENLWREVTCRKPVQRVKELRYGRMKSYSTKTNGKSYLDWYEELRMKIDEFRHDRQKILYLLRGFFFWLENTAHEGAFQPWLDALYLNALG</sequence>
<evidence type="ECO:0000313" key="3">
    <source>
        <dbReference type="RefSeq" id="XP_022768074.1"/>
    </source>
</evidence>
<protein>
    <submittedName>
        <fullName evidence="3">Uncharacterized protein LOC111312251 isoform X1</fullName>
    </submittedName>
</protein>
<dbReference type="AlphaFoldDB" id="A0A6P6AT53"/>